<proteinExistence type="predicted"/>
<keyword evidence="8" id="KW-1185">Reference proteome</keyword>
<keyword evidence="4 5" id="KW-0238">DNA-binding</keyword>
<dbReference type="EMBL" id="JAHWGI010001065">
    <property type="protein sequence ID" value="KAK3922132.1"/>
    <property type="molecule type" value="Genomic_DNA"/>
</dbReference>
<dbReference type="GO" id="GO:0008270">
    <property type="term" value="F:zinc ion binding"/>
    <property type="evidence" value="ECO:0007669"/>
    <property type="project" value="UniProtKB-KW"/>
</dbReference>
<dbReference type="SUPFAM" id="SSF57716">
    <property type="entry name" value="Glucocorticoid receptor-like (DNA-binding domain)"/>
    <property type="match status" value="1"/>
</dbReference>
<dbReference type="PROSITE" id="PS50950">
    <property type="entry name" value="ZF_THAP"/>
    <property type="match status" value="1"/>
</dbReference>
<keyword evidence="2 5" id="KW-0863">Zinc-finger</keyword>
<keyword evidence="3" id="KW-0862">Zinc</keyword>
<evidence type="ECO:0000256" key="5">
    <source>
        <dbReference type="PROSITE-ProRule" id="PRU00309"/>
    </source>
</evidence>
<protein>
    <submittedName>
        <fullName evidence="7">THAP domain-containing protein 7</fullName>
    </submittedName>
</protein>
<name>A0AAE1LL68_9NEOP</name>
<evidence type="ECO:0000256" key="1">
    <source>
        <dbReference type="ARBA" id="ARBA00022723"/>
    </source>
</evidence>
<sequence>MEEVLGMCLDQNQYVFPIKVCSKEVLLETLRSTSVADDVTLIDLKGEGSYIQLLTVYDATHVATDDNVMVVDWKNDESYLQLSTENVTKHTHTVLEHGVQDAKHVKYDTDMLVDWKNNESYLQLSTENVTNHTHIGLEHGMQDAKDVNYHTGILVPELNSESGKIRKDNFNSNSYAQNDHSASHDELEIITGTVNQVKKAVSKKKCCGFQCKSIPQSLFKFPNVKVMNPSDNIKQYGEWIKNIGNRKLLDKSWSTVYNNYYVCEKHFEDDCFDNVNRTRLKKGAIPTKFDCASLSDSDIAILLGLDFGSCLNQVEQNNLYALKFEVCMNNLDFFLL</sequence>
<dbReference type="AlphaFoldDB" id="A0AAE1LL68"/>
<comment type="caution">
    <text evidence="7">The sequence shown here is derived from an EMBL/GenBank/DDBJ whole genome shotgun (WGS) entry which is preliminary data.</text>
</comment>
<evidence type="ECO:0000256" key="4">
    <source>
        <dbReference type="ARBA" id="ARBA00023125"/>
    </source>
</evidence>
<dbReference type="Proteomes" id="UP001219518">
    <property type="component" value="Unassembled WGS sequence"/>
</dbReference>
<organism evidence="7 8">
    <name type="scientific">Frankliniella fusca</name>
    <dbReference type="NCBI Taxonomy" id="407009"/>
    <lineage>
        <taxon>Eukaryota</taxon>
        <taxon>Metazoa</taxon>
        <taxon>Ecdysozoa</taxon>
        <taxon>Arthropoda</taxon>
        <taxon>Hexapoda</taxon>
        <taxon>Insecta</taxon>
        <taxon>Pterygota</taxon>
        <taxon>Neoptera</taxon>
        <taxon>Paraneoptera</taxon>
        <taxon>Thysanoptera</taxon>
        <taxon>Terebrantia</taxon>
        <taxon>Thripoidea</taxon>
        <taxon>Thripidae</taxon>
        <taxon>Frankliniella</taxon>
    </lineage>
</organism>
<dbReference type="SMART" id="SM00980">
    <property type="entry name" value="THAP"/>
    <property type="match status" value="1"/>
</dbReference>
<keyword evidence="1" id="KW-0479">Metal-binding</keyword>
<gene>
    <name evidence="7" type="ORF">KUF71_011308</name>
</gene>
<evidence type="ECO:0000313" key="8">
    <source>
        <dbReference type="Proteomes" id="UP001219518"/>
    </source>
</evidence>
<dbReference type="InterPro" id="IPR006612">
    <property type="entry name" value="THAP_Znf"/>
</dbReference>
<evidence type="ECO:0000259" key="6">
    <source>
        <dbReference type="PROSITE" id="PS50950"/>
    </source>
</evidence>
<dbReference type="GO" id="GO:0003677">
    <property type="term" value="F:DNA binding"/>
    <property type="evidence" value="ECO:0007669"/>
    <property type="project" value="UniProtKB-UniRule"/>
</dbReference>
<reference evidence="7" key="2">
    <citation type="journal article" date="2023" name="BMC Genomics">
        <title>Pest status, molecular evolution, and epigenetic factors derived from the genome assembly of Frankliniella fusca, a thysanopteran phytovirus vector.</title>
        <authorList>
            <person name="Catto M.A."/>
            <person name="Labadie P.E."/>
            <person name="Jacobson A.L."/>
            <person name="Kennedy G.G."/>
            <person name="Srinivasan R."/>
            <person name="Hunt B.G."/>
        </authorList>
    </citation>
    <scope>NUCLEOTIDE SEQUENCE</scope>
    <source>
        <strain evidence="7">PL_HMW_Pooled</strain>
    </source>
</reference>
<reference evidence="7" key="1">
    <citation type="submission" date="2021-07" db="EMBL/GenBank/DDBJ databases">
        <authorList>
            <person name="Catto M.A."/>
            <person name="Jacobson A."/>
            <person name="Kennedy G."/>
            <person name="Labadie P."/>
            <person name="Hunt B.G."/>
            <person name="Srinivasan R."/>
        </authorList>
    </citation>
    <scope>NUCLEOTIDE SEQUENCE</scope>
    <source>
        <strain evidence="7">PL_HMW_Pooled</strain>
        <tissue evidence="7">Head</tissue>
    </source>
</reference>
<feature type="domain" description="THAP-type" evidence="6">
    <location>
        <begin position="201"/>
        <end position="289"/>
    </location>
</feature>
<evidence type="ECO:0000256" key="2">
    <source>
        <dbReference type="ARBA" id="ARBA00022771"/>
    </source>
</evidence>
<dbReference type="SMART" id="SM00692">
    <property type="entry name" value="DM3"/>
    <property type="match status" value="1"/>
</dbReference>
<evidence type="ECO:0000313" key="7">
    <source>
        <dbReference type="EMBL" id="KAK3922132.1"/>
    </source>
</evidence>
<evidence type="ECO:0000256" key="3">
    <source>
        <dbReference type="ARBA" id="ARBA00022833"/>
    </source>
</evidence>
<dbReference type="Pfam" id="PF05485">
    <property type="entry name" value="THAP"/>
    <property type="match status" value="1"/>
</dbReference>
<accession>A0AAE1LL68</accession>